<name>A0A2A2HTW5_9EURY</name>
<dbReference type="EMBL" id="LMVP01000184">
    <property type="protein sequence ID" value="PAV12755.1"/>
    <property type="molecule type" value="Genomic_DNA"/>
</dbReference>
<sequence length="228" mass="25788">MDTALALLSLVESSDAHDAQQKGLSYLIQMQSGDGSWKRSPFIKIVSPNGPFIYESKTITTSLCIKALTKTISYNPYLKFVVVEIEDLPYERKIIDLRVTTNDNWDWILSKNNELIQRNSFIRSVQDSSITSFSNRLPTLHIIELTKECNQTCAYCAVSAIHSNPLTSIAYNRFEILDKIVEFILVSSGNSFCVEYQGGEALLNTQALKYLTKCPQRNNLCNIQLCLK</sequence>
<accession>A0A2A2HTW5</accession>
<dbReference type="InterPro" id="IPR058240">
    <property type="entry name" value="rSAM_sf"/>
</dbReference>
<dbReference type="AlphaFoldDB" id="A0A2A2HTW5"/>
<evidence type="ECO:0008006" key="3">
    <source>
        <dbReference type="Google" id="ProtNLM"/>
    </source>
</evidence>
<dbReference type="SUPFAM" id="SSF48239">
    <property type="entry name" value="Terpenoid cyclases/Protein prenyltransferases"/>
    <property type="match status" value="1"/>
</dbReference>
<dbReference type="Gene3D" id="1.50.10.20">
    <property type="match status" value="1"/>
</dbReference>
<dbReference type="Gene3D" id="3.20.20.70">
    <property type="entry name" value="Aldolase class I"/>
    <property type="match status" value="1"/>
</dbReference>
<dbReference type="InterPro" id="IPR013785">
    <property type="entry name" value="Aldolase_TIM"/>
</dbReference>
<reference evidence="1 2" key="1">
    <citation type="journal article" date="2017" name="BMC Genomics">
        <title>Genomic analysis of methanogenic archaea reveals a shift towards energy conservation.</title>
        <authorList>
            <person name="Gilmore S.P."/>
            <person name="Henske J.K."/>
            <person name="Sexton J.A."/>
            <person name="Solomon K.V."/>
            <person name="Seppala S."/>
            <person name="Yoo J.I."/>
            <person name="Huyett L.M."/>
            <person name="Pressman A."/>
            <person name="Cogan J.Z."/>
            <person name="Kivenson V."/>
            <person name="Peng X."/>
            <person name="Tan Y."/>
            <person name="Valentine D.L."/>
            <person name="O'Malley M.A."/>
        </authorList>
    </citation>
    <scope>NUCLEOTIDE SEQUENCE [LARGE SCALE GENOMIC DNA]</scope>
    <source>
        <strain evidence="1 2">MC-15</strain>
    </source>
</reference>
<gene>
    <name evidence="1" type="ORF">ASJ81_19725</name>
</gene>
<proteinExistence type="predicted"/>
<dbReference type="Proteomes" id="UP000218164">
    <property type="component" value="Unassembled WGS sequence"/>
</dbReference>
<organism evidence="1 2">
    <name type="scientific">Methanosarcina spelaei</name>
    <dbReference type="NCBI Taxonomy" id="1036679"/>
    <lineage>
        <taxon>Archaea</taxon>
        <taxon>Methanobacteriati</taxon>
        <taxon>Methanobacteriota</taxon>
        <taxon>Stenosarchaea group</taxon>
        <taxon>Methanomicrobia</taxon>
        <taxon>Methanosarcinales</taxon>
        <taxon>Methanosarcinaceae</taxon>
        <taxon>Methanosarcina</taxon>
    </lineage>
</organism>
<protein>
    <recommendedName>
        <fullName evidence="3">Radical SAM core domain-containing protein</fullName>
    </recommendedName>
</protein>
<evidence type="ECO:0000313" key="1">
    <source>
        <dbReference type="EMBL" id="PAV12755.1"/>
    </source>
</evidence>
<dbReference type="InterPro" id="IPR008930">
    <property type="entry name" value="Terpenoid_cyclase/PrenylTrfase"/>
</dbReference>
<keyword evidence="2" id="KW-1185">Reference proteome</keyword>
<comment type="caution">
    <text evidence="1">The sequence shown here is derived from an EMBL/GenBank/DDBJ whole genome shotgun (WGS) entry which is preliminary data.</text>
</comment>
<evidence type="ECO:0000313" key="2">
    <source>
        <dbReference type="Proteomes" id="UP000218164"/>
    </source>
</evidence>
<dbReference type="SUPFAM" id="SSF102114">
    <property type="entry name" value="Radical SAM enzymes"/>
    <property type="match status" value="1"/>
</dbReference>